<dbReference type="PIRSF" id="PIRSF000105">
    <property type="entry name" value="HCDH"/>
    <property type="match status" value="1"/>
</dbReference>
<keyword evidence="5" id="KW-0520">NAD</keyword>
<evidence type="ECO:0000256" key="1">
    <source>
        <dbReference type="ARBA" id="ARBA00005086"/>
    </source>
</evidence>
<dbReference type="SUPFAM" id="SSF51735">
    <property type="entry name" value="NAD(P)-binding Rossmann-fold domains"/>
    <property type="match status" value="1"/>
</dbReference>
<gene>
    <name evidence="8" type="ORF">GA0111570_103309</name>
</gene>
<evidence type="ECO:0000259" key="7">
    <source>
        <dbReference type="Pfam" id="PF02737"/>
    </source>
</evidence>
<dbReference type="InterPro" id="IPR006176">
    <property type="entry name" value="3-OHacyl-CoA_DH_NAD-bd"/>
</dbReference>
<dbReference type="InterPro" id="IPR036291">
    <property type="entry name" value="NAD(P)-bd_dom_sf"/>
</dbReference>
<evidence type="ECO:0000256" key="5">
    <source>
        <dbReference type="PIRSR" id="PIRSR000105-2"/>
    </source>
</evidence>
<protein>
    <submittedName>
        <fullName evidence="8">3-hydroxybutyryl-CoA dehydrogenase</fullName>
    </submittedName>
</protein>
<dbReference type="RefSeq" id="WP_217634046.1">
    <property type="nucleotide sequence ID" value="NZ_FMYF01000003.1"/>
</dbReference>
<evidence type="ECO:0000256" key="3">
    <source>
        <dbReference type="ARBA" id="ARBA00023002"/>
    </source>
</evidence>
<dbReference type="STRING" id="1577474.GA0111570_103309"/>
<feature type="domain" description="3-hydroxyacyl-CoA dehydrogenase C-terminal" evidence="6">
    <location>
        <begin position="188"/>
        <end position="284"/>
    </location>
</feature>
<dbReference type="Gene3D" id="3.40.50.720">
    <property type="entry name" value="NAD(P)-binding Rossmann-like Domain"/>
    <property type="match status" value="1"/>
</dbReference>
<feature type="binding site" evidence="5">
    <location>
        <position position="98"/>
    </location>
    <ligand>
        <name>NAD(+)</name>
        <dbReference type="ChEBI" id="CHEBI:57540"/>
    </ligand>
</feature>
<dbReference type="NCBIfam" id="NF005875">
    <property type="entry name" value="PRK07819.1"/>
    <property type="match status" value="1"/>
</dbReference>
<dbReference type="Pfam" id="PF00725">
    <property type="entry name" value="3HCDH"/>
    <property type="match status" value="1"/>
</dbReference>
<name>A0A1G6GI58_9ACTN</name>
<feature type="binding site" evidence="5">
    <location>
        <position position="93"/>
    </location>
    <ligand>
        <name>NAD(+)</name>
        <dbReference type="ChEBI" id="CHEBI:57540"/>
    </ligand>
</feature>
<feature type="domain" description="3-hydroxyacyl-CoA dehydrogenase NAD binding" evidence="7">
    <location>
        <begin position="6"/>
        <end position="185"/>
    </location>
</feature>
<feature type="binding site" evidence="5">
    <location>
        <begin position="11"/>
        <end position="16"/>
    </location>
    <ligand>
        <name>NAD(+)</name>
        <dbReference type="ChEBI" id="CHEBI:57540"/>
    </ligand>
</feature>
<dbReference type="PANTHER" id="PTHR48075">
    <property type="entry name" value="3-HYDROXYACYL-COA DEHYDROGENASE FAMILY PROTEIN"/>
    <property type="match status" value="1"/>
</dbReference>
<dbReference type="EMBL" id="FMYF01000003">
    <property type="protein sequence ID" value="SDB81589.1"/>
    <property type="molecule type" value="Genomic_DNA"/>
</dbReference>
<feature type="site" description="Important for catalytic activity" evidence="4">
    <location>
        <position position="141"/>
    </location>
</feature>
<evidence type="ECO:0000256" key="4">
    <source>
        <dbReference type="PIRSR" id="PIRSR000105-1"/>
    </source>
</evidence>
<dbReference type="InterPro" id="IPR006108">
    <property type="entry name" value="3HC_DH_C"/>
</dbReference>
<sequence>MSIYEHVGVVGSGTMGRGIAESILRSGARVSLYDTRPAALADARASIERNLAKSVQKGQAEATDAAAWLEALTLVDSPEGLAGPGLVIEAVPEVLQIKLEVLRAIEAVVGPEAVIASNTSSIPITRLAEALERPERFLGLHFFNPVPRMGLAEVITPSSTRVDVTEQVRRFVAEQLAKTPIVVEDRPGFVVNFLLVPYLLSAMRMHEQGYASAEDIDAGMRLGCGHPMGPLQLSDLIGLDVVAHIGDAIHSETGDPAFLVPDGLRRMLEAGCLGKKSGSGFYDYSTTA</sequence>
<evidence type="ECO:0000313" key="8">
    <source>
        <dbReference type="EMBL" id="SDB81589.1"/>
    </source>
</evidence>
<dbReference type="PANTHER" id="PTHR48075:SF5">
    <property type="entry name" value="3-HYDROXYBUTYRYL-COA DEHYDROGENASE"/>
    <property type="match status" value="1"/>
</dbReference>
<evidence type="ECO:0000259" key="6">
    <source>
        <dbReference type="Pfam" id="PF00725"/>
    </source>
</evidence>
<dbReference type="InterPro" id="IPR008927">
    <property type="entry name" value="6-PGluconate_DH-like_C_sf"/>
</dbReference>
<evidence type="ECO:0000313" key="9">
    <source>
        <dbReference type="Proteomes" id="UP000199086"/>
    </source>
</evidence>
<dbReference type="Gene3D" id="1.10.1040.10">
    <property type="entry name" value="N-(1-d-carboxylethyl)-l-norvaline Dehydrogenase, domain 2"/>
    <property type="match status" value="1"/>
</dbReference>
<accession>A0A1G6GI58</accession>
<dbReference type="FunFam" id="3.40.50.720:FF:000009">
    <property type="entry name" value="Fatty oxidation complex, alpha subunit"/>
    <property type="match status" value="1"/>
</dbReference>
<feature type="binding site" evidence="5">
    <location>
        <position position="120"/>
    </location>
    <ligand>
        <name>NAD(+)</name>
        <dbReference type="ChEBI" id="CHEBI:57540"/>
    </ligand>
</feature>
<comment type="similarity">
    <text evidence="2">Belongs to the 3-hydroxyacyl-CoA dehydrogenase family.</text>
</comment>
<feature type="binding site" evidence="5">
    <location>
        <position position="144"/>
    </location>
    <ligand>
        <name>NAD(+)</name>
        <dbReference type="ChEBI" id="CHEBI:57540"/>
    </ligand>
</feature>
<feature type="binding site" evidence="5">
    <location>
        <position position="276"/>
    </location>
    <ligand>
        <name>NAD(+)</name>
        <dbReference type="ChEBI" id="CHEBI:57540"/>
    </ligand>
</feature>
<dbReference type="Proteomes" id="UP000199086">
    <property type="component" value="Unassembled WGS sequence"/>
</dbReference>
<proteinExistence type="inferred from homology"/>
<dbReference type="GO" id="GO:0070403">
    <property type="term" value="F:NAD+ binding"/>
    <property type="evidence" value="ECO:0007669"/>
    <property type="project" value="InterPro"/>
</dbReference>
<dbReference type="AlphaFoldDB" id="A0A1G6GI58"/>
<keyword evidence="3" id="KW-0560">Oxidoreductase</keyword>
<feature type="binding site" evidence="5">
    <location>
        <position position="34"/>
    </location>
    <ligand>
        <name>NAD(+)</name>
        <dbReference type="ChEBI" id="CHEBI:57540"/>
    </ligand>
</feature>
<dbReference type="InterPro" id="IPR022694">
    <property type="entry name" value="3-OHacyl-CoA_DH"/>
</dbReference>
<dbReference type="Pfam" id="PF02737">
    <property type="entry name" value="3HCDH_N"/>
    <property type="match status" value="1"/>
</dbReference>
<dbReference type="SUPFAM" id="SSF48179">
    <property type="entry name" value="6-phosphogluconate dehydrogenase C-terminal domain-like"/>
    <property type="match status" value="1"/>
</dbReference>
<dbReference type="GO" id="GO:0006631">
    <property type="term" value="P:fatty acid metabolic process"/>
    <property type="evidence" value="ECO:0007669"/>
    <property type="project" value="InterPro"/>
</dbReference>
<dbReference type="InterPro" id="IPR013328">
    <property type="entry name" value="6PGD_dom2"/>
</dbReference>
<reference evidence="8 9" key="1">
    <citation type="submission" date="2016-06" db="EMBL/GenBank/DDBJ databases">
        <authorList>
            <person name="Olsen C.W."/>
            <person name="Carey S."/>
            <person name="Hinshaw L."/>
            <person name="Karasin A.I."/>
        </authorList>
    </citation>
    <scope>NUCLEOTIDE SEQUENCE [LARGE SCALE GENOMIC DNA]</scope>
    <source>
        <strain evidence="8 9">LZ-22</strain>
    </source>
</reference>
<organism evidence="8 9">
    <name type="scientific">Raineyella antarctica</name>
    <dbReference type="NCBI Taxonomy" id="1577474"/>
    <lineage>
        <taxon>Bacteria</taxon>
        <taxon>Bacillati</taxon>
        <taxon>Actinomycetota</taxon>
        <taxon>Actinomycetes</taxon>
        <taxon>Propionibacteriales</taxon>
        <taxon>Propionibacteriaceae</taxon>
        <taxon>Raineyella</taxon>
    </lineage>
</organism>
<evidence type="ECO:0000256" key="2">
    <source>
        <dbReference type="ARBA" id="ARBA00009463"/>
    </source>
</evidence>
<dbReference type="GO" id="GO:0016616">
    <property type="term" value="F:oxidoreductase activity, acting on the CH-OH group of donors, NAD or NADP as acceptor"/>
    <property type="evidence" value="ECO:0007669"/>
    <property type="project" value="InterPro"/>
</dbReference>
<comment type="pathway">
    <text evidence="1">Lipid metabolism; butanoate metabolism.</text>
</comment>
<keyword evidence="9" id="KW-1185">Reference proteome</keyword>